<dbReference type="InterPro" id="IPR003746">
    <property type="entry name" value="DUF167"/>
</dbReference>
<dbReference type="OrthoDB" id="9800587at2"/>
<protein>
    <submittedName>
        <fullName evidence="2">Uncharacterized protein</fullName>
    </submittedName>
</protein>
<dbReference type="InterPro" id="IPR036591">
    <property type="entry name" value="YggU-like_sf"/>
</dbReference>
<dbReference type="AlphaFoldDB" id="A0A1N6UKH0"/>
<dbReference type="Gene3D" id="3.30.1200.10">
    <property type="entry name" value="YggU-like"/>
    <property type="match status" value="1"/>
</dbReference>
<evidence type="ECO:0000256" key="1">
    <source>
        <dbReference type="ARBA" id="ARBA00010364"/>
    </source>
</evidence>
<dbReference type="Pfam" id="PF02594">
    <property type="entry name" value="DUF167"/>
    <property type="match status" value="1"/>
</dbReference>
<name>A0A1N6UKH0_9GAMM</name>
<evidence type="ECO:0000313" key="3">
    <source>
        <dbReference type="Proteomes" id="UP000241788"/>
    </source>
</evidence>
<comment type="similarity">
    <text evidence="1">Belongs to the UPF0235 family.</text>
</comment>
<keyword evidence="3" id="KW-1185">Reference proteome</keyword>
<accession>A0A1N6UKH0</accession>
<sequence>MRTLQLKVKPNARMQALSEGEDGIWLAQLKSPPVDGKANAELISLLADYFGCRKQDVTIKAGAGARIKRVTIAD</sequence>
<evidence type="ECO:0000313" key="2">
    <source>
        <dbReference type="EMBL" id="SIQ66119.1"/>
    </source>
</evidence>
<dbReference type="SMART" id="SM01152">
    <property type="entry name" value="DUF167"/>
    <property type="match status" value="1"/>
</dbReference>
<dbReference type="EMBL" id="FTLW01000003">
    <property type="protein sequence ID" value="SIQ66119.1"/>
    <property type="molecule type" value="Genomic_DNA"/>
</dbReference>
<dbReference type="STRING" id="1604334.SAMN05421546_1684"/>
<dbReference type="GO" id="GO:0005737">
    <property type="term" value="C:cytoplasm"/>
    <property type="evidence" value="ECO:0007669"/>
    <property type="project" value="TreeGrafter"/>
</dbReference>
<gene>
    <name evidence="2" type="ORF">SAMN05421546_1684</name>
</gene>
<dbReference type="NCBIfam" id="TIGR00251">
    <property type="entry name" value="DUF167 family protein"/>
    <property type="match status" value="1"/>
</dbReference>
<dbReference type="Proteomes" id="UP000241788">
    <property type="component" value="Unassembled WGS sequence"/>
</dbReference>
<reference evidence="3" key="1">
    <citation type="submission" date="2017-01" db="EMBL/GenBank/DDBJ databases">
        <authorList>
            <person name="Varghese N."/>
            <person name="Submissions S."/>
        </authorList>
    </citation>
    <scope>NUCLEOTIDE SEQUENCE [LARGE SCALE GENOMIC DNA]</scope>
    <source>
        <strain evidence="3">UM1</strain>
    </source>
</reference>
<dbReference type="PANTHER" id="PTHR13420">
    <property type="entry name" value="UPF0235 PROTEIN C15ORF40"/>
    <property type="match status" value="1"/>
</dbReference>
<proteinExistence type="inferred from homology"/>
<dbReference type="PANTHER" id="PTHR13420:SF7">
    <property type="entry name" value="UPF0235 PROTEIN C15ORF40"/>
    <property type="match status" value="1"/>
</dbReference>
<dbReference type="RefSeq" id="WP_076587123.1">
    <property type="nucleotide sequence ID" value="NZ_FTLW01000003.1"/>
</dbReference>
<dbReference type="SUPFAM" id="SSF69786">
    <property type="entry name" value="YggU-like"/>
    <property type="match status" value="1"/>
</dbReference>
<organism evidence="2 3">
    <name type="scientific">Solilutibacter tolerans</name>
    <dbReference type="NCBI Taxonomy" id="1604334"/>
    <lineage>
        <taxon>Bacteria</taxon>
        <taxon>Pseudomonadati</taxon>
        <taxon>Pseudomonadota</taxon>
        <taxon>Gammaproteobacteria</taxon>
        <taxon>Lysobacterales</taxon>
        <taxon>Lysobacteraceae</taxon>
        <taxon>Solilutibacter</taxon>
    </lineage>
</organism>